<dbReference type="RefSeq" id="WP_066482240.1">
    <property type="nucleotide sequence ID" value="NZ_BCNT01000017.1"/>
</dbReference>
<evidence type="ECO:0008006" key="3">
    <source>
        <dbReference type="Google" id="ProtNLM"/>
    </source>
</evidence>
<proteinExistence type="predicted"/>
<evidence type="ECO:0000313" key="1">
    <source>
        <dbReference type="EMBL" id="MFD2755700.1"/>
    </source>
</evidence>
<evidence type="ECO:0000313" key="2">
    <source>
        <dbReference type="Proteomes" id="UP001597463"/>
    </source>
</evidence>
<accession>A0ABW5UQJ4</accession>
<dbReference type="Proteomes" id="UP001597463">
    <property type="component" value="Unassembled WGS sequence"/>
</dbReference>
<keyword evidence="2" id="KW-1185">Reference proteome</keyword>
<reference evidence="2" key="1">
    <citation type="journal article" date="2019" name="Int. J. Syst. Evol. Microbiol.">
        <title>The Global Catalogue of Microorganisms (GCM) 10K type strain sequencing project: providing services to taxonomists for standard genome sequencing and annotation.</title>
        <authorList>
            <consortium name="The Broad Institute Genomics Platform"/>
            <consortium name="The Broad Institute Genome Sequencing Center for Infectious Disease"/>
            <person name="Wu L."/>
            <person name="Ma J."/>
        </authorList>
    </citation>
    <scope>NUCLEOTIDE SEQUENCE [LARGE SCALE GENOMIC DNA]</scope>
    <source>
        <strain evidence="2">TISTR 1906</strain>
    </source>
</reference>
<gene>
    <name evidence="1" type="ORF">ACFSW6_16620</name>
</gene>
<comment type="caution">
    <text evidence="1">The sequence shown here is derived from an EMBL/GenBank/DDBJ whole genome shotgun (WGS) entry which is preliminary data.</text>
</comment>
<protein>
    <recommendedName>
        <fullName evidence="3">DUF1566 domain-containing protein</fullName>
    </recommendedName>
</protein>
<name>A0ABW5UQJ4_9BURK</name>
<sequence length="202" mass="21919">MHIAHADNIHIHLPPSFALGTTLETALESSALTPESMATSSAGSSLLAIHTVGHGEYWTGQGGHYICTLPALHGLPARHLIAAAEENECTWGKGGEDVPGATSQYDGKANTAALLAHGGHPAAEWAAAYEANGHKDFYLPSRFEWLMCYLAAPQLFKKEGWYWSSSQYSRHFAWCQDLELGSSDSIGKGYELRARPVRTIQL</sequence>
<organism evidence="1 2">
    <name type="scientific">Comamonas terrae</name>
    <dbReference type="NCBI Taxonomy" id="673548"/>
    <lineage>
        <taxon>Bacteria</taxon>
        <taxon>Pseudomonadati</taxon>
        <taxon>Pseudomonadota</taxon>
        <taxon>Betaproteobacteria</taxon>
        <taxon>Burkholderiales</taxon>
        <taxon>Comamonadaceae</taxon>
        <taxon>Comamonas</taxon>
    </lineage>
</organism>
<dbReference type="EMBL" id="JBHUMV010000007">
    <property type="protein sequence ID" value="MFD2755700.1"/>
    <property type="molecule type" value="Genomic_DNA"/>
</dbReference>